<dbReference type="PANTHER" id="PTHR44936:SF10">
    <property type="entry name" value="SENSOR PROTEIN RSTB"/>
    <property type="match status" value="1"/>
</dbReference>
<keyword evidence="7" id="KW-0547">Nucleotide-binding</keyword>
<dbReference type="SMART" id="SM00388">
    <property type="entry name" value="HisKA"/>
    <property type="match status" value="1"/>
</dbReference>
<keyword evidence="10" id="KW-0812">Transmembrane</keyword>
<feature type="transmembrane region" description="Helical" evidence="10">
    <location>
        <begin position="92"/>
        <end position="116"/>
    </location>
</feature>
<feature type="transmembrane region" description="Helical" evidence="10">
    <location>
        <begin position="128"/>
        <end position="149"/>
    </location>
</feature>
<feature type="transmembrane region" description="Helical" evidence="10">
    <location>
        <begin position="161"/>
        <end position="181"/>
    </location>
</feature>
<dbReference type="EMBL" id="ACYY01000010">
    <property type="protein sequence ID" value="EEW25229.1"/>
    <property type="molecule type" value="Genomic_DNA"/>
</dbReference>
<evidence type="ECO:0000313" key="13">
    <source>
        <dbReference type="Proteomes" id="UP000010121"/>
    </source>
</evidence>
<dbReference type="CDD" id="cd00082">
    <property type="entry name" value="HisKA"/>
    <property type="match status" value="1"/>
</dbReference>
<keyword evidence="6" id="KW-0808">Transferase</keyword>
<keyword evidence="5" id="KW-0597">Phosphoprotein</keyword>
<keyword evidence="9" id="KW-0067">ATP-binding</keyword>
<dbReference type="eggNOG" id="COG2205">
    <property type="taxonomic scope" value="Bacteria"/>
</dbReference>
<dbReference type="InterPro" id="IPR003661">
    <property type="entry name" value="HisK_dim/P_dom"/>
</dbReference>
<evidence type="ECO:0000259" key="11">
    <source>
        <dbReference type="PROSITE" id="PS50109"/>
    </source>
</evidence>
<dbReference type="GO" id="GO:0000155">
    <property type="term" value="F:phosphorelay sensor kinase activity"/>
    <property type="evidence" value="ECO:0007669"/>
    <property type="project" value="InterPro"/>
</dbReference>
<evidence type="ECO:0000256" key="4">
    <source>
        <dbReference type="ARBA" id="ARBA00022475"/>
    </source>
</evidence>
<keyword evidence="10" id="KW-0472">Membrane</keyword>
<dbReference type="GO" id="GO:0005886">
    <property type="term" value="C:plasma membrane"/>
    <property type="evidence" value="ECO:0007669"/>
    <property type="project" value="UniProtKB-SubCell"/>
</dbReference>
<organism evidence="12 13">
    <name type="scientific">Rhodobacter ferrooxidans</name>
    <dbReference type="NCBI Taxonomy" id="371731"/>
    <lineage>
        <taxon>Bacteria</taxon>
        <taxon>Pseudomonadati</taxon>
        <taxon>Pseudomonadota</taxon>
        <taxon>Alphaproteobacteria</taxon>
        <taxon>Rhodobacterales</taxon>
        <taxon>Rhodobacter group</taxon>
        <taxon>Rhodobacter</taxon>
    </lineage>
</organism>
<evidence type="ECO:0000313" key="12">
    <source>
        <dbReference type="EMBL" id="EEW25229.1"/>
    </source>
</evidence>
<feature type="transmembrane region" description="Helical" evidence="10">
    <location>
        <begin position="24"/>
        <end position="41"/>
    </location>
</feature>
<dbReference type="InterPro" id="IPR003594">
    <property type="entry name" value="HATPase_dom"/>
</dbReference>
<dbReference type="PROSITE" id="PS50109">
    <property type="entry name" value="HIS_KIN"/>
    <property type="match status" value="1"/>
</dbReference>
<evidence type="ECO:0000256" key="3">
    <source>
        <dbReference type="ARBA" id="ARBA00012438"/>
    </source>
</evidence>
<dbReference type="Proteomes" id="UP000010121">
    <property type="component" value="Unassembled WGS sequence"/>
</dbReference>
<dbReference type="InterPro" id="IPR047770">
    <property type="entry name" value="RegB"/>
</dbReference>
<keyword evidence="8 12" id="KW-0418">Kinase</keyword>
<keyword evidence="10" id="KW-1133">Transmembrane helix</keyword>
<comment type="catalytic activity">
    <reaction evidence="1">
        <text>ATP + protein L-histidine = ADP + protein N-phospho-L-histidine.</text>
        <dbReference type="EC" id="2.7.13.3"/>
    </reaction>
</comment>
<dbReference type="NCBIfam" id="NF045988">
    <property type="entry name" value="HisKinRegBRhodob"/>
    <property type="match status" value="1"/>
</dbReference>
<dbReference type="InterPro" id="IPR005467">
    <property type="entry name" value="His_kinase_dom"/>
</dbReference>
<dbReference type="EC" id="2.7.13.3" evidence="3"/>
<protein>
    <recommendedName>
        <fullName evidence="3">histidine kinase</fullName>
        <ecNumber evidence="3">2.7.13.3</ecNumber>
    </recommendedName>
</protein>
<dbReference type="STRING" id="371731.Rsw2DRAFT_1759"/>
<keyword evidence="13" id="KW-1185">Reference proteome</keyword>
<gene>
    <name evidence="12" type="ORF">Rsw2DRAFT_1759</name>
</gene>
<evidence type="ECO:0000256" key="1">
    <source>
        <dbReference type="ARBA" id="ARBA00000085"/>
    </source>
</evidence>
<evidence type="ECO:0000256" key="8">
    <source>
        <dbReference type="ARBA" id="ARBA00022777"/>
    </source>
</evidence>
<dbReference type="RefSeq" id="WP_008030112.1">
    <property type="nucleotide sequence ID" value="NZ_ACYY01000010.1"/>
</dbReference>
<evidence type="ECO:0000256" key="5">
    <source>
        <dbReference type="ARBA" id="ARBA00022553"/>
    </source>
</evidence>
<dbReference type="NCBIfam" id="NF033792">
    <property type="entry name" value="ActS_PrrB_HisK"/>
    <property type="match status" value="1"/>
</dbReference>
<evidence type="ECO:0000256" key="9">
    <source>
        <dbReference type="ARBA" id="ARBA00022840"/>
    </source>
</evidence>
<reference evidence="12 13" key="1">
    <citation type="submission" date="2009-08" db="EMBL/GenBank/DDBJ databases">
        <title>The draft genome of Rhodobacter sp. SW2.</title>
        <authorList>
            <consortium name="US DOE Joint Genome Institute (JGI-PGF)"/>
            <person name="Lucas S."/>
            <person name="Copeland A."/>
            <person name="Lapidus A."/>
            <person name="Glavina del Rio T."/>
            <person name="Tice H."/>
            <person name="Bruce D."/>
            <person name="Goodwin L."/>
            <person name="Pitluck S."/>
            <person name="Larimer F."/>
            <person name="Land M.L."/>
            <person name="Hauser L."/>
            <person name="Emerson D."/>
        </authorList>
    </citation>
    <scope>NUCLEOTIDE SEQUENCE [LARGE SCALE GENOMIC DNA]</scope>
    <source>
        <strain evidence="12 13">SW2</strain>
    </source>
</reference>
<feature type="transmembrane region" description="Helical" evidence="10">
    <location>
        <begin position="53"/>
        <end position="72"/>
    </location>
</feature>
<dbReference type="PRINTS" id="PR00344">
    <property type="entry name" value="BCTRLSENSOR"/>
</dbReference>
<comment type="caution">
    <text evidence="12">The sequence shown here is derived from an EMBL/GenBank/DDBJ whole genome shotgun (WGS) entry which is preliminary data.</text>
</comment>
<dbReference type="SMART" id="SM00387">
    <property type="entry name" value="HATPase_c"/>
    <property type="match status" value="1"/>
</dbReference>
<dbReference type="Gene3D" id="1.10.287.130">
    <property type="match status" value="1"/>
</dbReference>
<evidence type="ECO:0000256" key="2">
    <source>
        <dbReference type="ARBA" id="ARBA00004651"/>
    </source>
</evidence>
<dbReference type="Gene3D" id="3.30.565.10">
    <property type="entry name" value="Histidine kinase-like ATPase, C-terminal domain"/>
    <property type="match status" value="1"/>
</dbReference>
<accession>C8S131</accession>
<dbReference type="InterPro" id="IPR004358">
    <property type="entry name" value="Sig_transdc_His_kin-like_C"/>
</dbReference>
<evidence type="ECO:0000256" key="7">
    <source>
        <dbReference type="ARBA" id="ARBA00022741"/>
    </source>
</evidence>
<dbReference type="InterPro" id="IPR036097">
    <property type="entry name" value="HisK_dim/P_sf"/>
</dbReference>
<proteinExistence type="predicted"/>
<dbReference type="AlphaFoldDB" id="C8S131"/>
<sequence length="462" mass="50353">MTVIGHPLTSGENRGDWVRMRTLIVQRWIAIAGQVAAIIVADRLYGIDLPLGLCYLVVGASVVANVLSAFWFPDNARLTETQALLTLLFDMAQHSALIYLAGGLNNPFALLILAPVTISASALQLRTTLILGATAMAMMAVMLIDSIPLQFADGSFLMVPRVFLIGFWFAIVIGILFQGYYSRSVATEIRSMSDALLATQMALAREQKLTDLGGVVAAAAHEMGTPLATIKLVSTEMMADLADHPDLLDDAKLIREQADRCRDILRSMGKVGKDDKHMRQAALGVVLREAAEPHLNRGKRVAFDLRPGYGGSAREPMVLRRPEVIHALRNLVQNAVDFAESAVWVDASWTDKTITVRVVDNGPGYPPDVIGRIGDPFVRKRSTEQDLARRPEYEGMGLGLFIAKTLLERTGAVLVFSNGSDPFLRPQEVPERCGAVVEVSWHNEALLAPADQHLGENSPLEG</sequence>
<dbReference type="GO" id="GO:0005524">
    <property type="term" value="F:ATP binding"/>
    <property type="evidence" value="ECO:0007669"/>
    <property type="project" value="UniProtKB-KW"/>
</dbReference>
<dbReference type="OrthoDB" id="9785252at2"/>
<dbReference type="PANTHER" id="PTHR44936">
    <property type="entry name" value="SENSOR PROTEIN CREC"/>
    <property type="match status" value="1"/>
</dbReference>
<dbReference type="SUPFAM" id="SSF55874">
    <property type="entry name" value="ATPase domain of HSP90 chaperone/DNA topoisomerase II/histidine kinase"/>
    <property type="match status" value="1"/>
</dbReference>
<evidence type="ECO:0000256" key="6">
    <source>
        <dbReference type="ARBA" id="ARBA00022679"/>
    </source>
</evidence>
<comment type="subcellular location">
    <subcellularLocation>
        <location evidence="2">Cell membrane</location>
        <topology evidence="2">Multi-pass membrane protein</topology>
    </subcellularLocation>
</comment>
<dbReference type="InterPro" id="IPR050980">
    <property type="entry name" value="2C_sensor_his_kinase"/>
</dbReference>
<dbReference type="InterPro" id="IPR036890">
    <property type="entry name" value="HATPase_C_sf"/>
</dbReference>
<dbReference type="Pfam" id="PF02518">
    <property type="entry name" value="HATPase_c"/>
    <property type="match status" value="1"/>
</dbReference>
<name>C8S131_9RHOB</name>
<keyword evidence="4" id="KW-1003">Cell membrane</keyword>
<dbReference type="SUPFAM" id="SSF47384">
    <property type="entry name" value="Homodimeric domain of signal transducing histidine kinase"/>
    <property type="match status" value="1"/>
</dbReference>
<feature type="domain" description="Histidine kinase" evidence="11">
    <location>
        <begin position="218"/>
        <end position="420"/>
    </location>
</feature>
<evidence type="ECO:0000256" key="10">
    <source>
        <dbReference type="SAM" id="Phobius"/>
    </source>
</evidence>